<dbReference type="GeneID" id="54290182"/>
<dbReference type="Gene3D" id="3.90.25.10">
    <property type="entry name" value="UDP-galactose 4-epimerase, domain 1"/>
    <property type="match status" value="1"/>
</dbReference>
<protein>
    <submittedName>
        <fullName evidence="5">NAD(P)-binding protein</fullName>
    </submittedName>
</protein>
<keyword evidence="6" id="KW-1185">Reference proteome</keyword>
<comment type="similarity">
    <text evidence="1">Belongs to the NmrA-type oxidoreductase family. Isoflavone reductase subfamily.</text>
</comment>
<organism evidence="5 6">
    <name type="scientific">Aaosphaeria arxii CBS 175.79</name>
    <dbReference type="NCBI Taxonomy" id="1450172"/>
    <lineage>
        <taxon>Eukaryota</taxon>
        <taxon>Fungi</taxon>
        <taxon>Dikarya</taxon>
        <taxon>Ascomycota</taxon>
        <taxon>Pezizomycotina</taxon>
        <taxon>Dothideomycetes</taxon>
        <taxon>Pleosporomycetidae</taxon>
        <taxon>Pleosporales</taxon>
        <taxon>Pleosporales incertae sedis</taxon>
        <taxon>Aaosphaeria</taxon>
    </lineage>
</organism>
<dbReference type="PANTHER" id="PTHR47706">
    <property type="entry name" value="NMRA-LIKE FAMILY PROTEIN"/>
    <property type="match status" value="1"/>
</dbReference>
<dbReference type="Proteomes" id="UP000799778">
    <property type="component" value="Unassembled WGS sequence"/>
</dbReference>
<evidence type="ECO:0000313" key="5">
    <source>
        <dbReference type="EMBL" id="KAF2010229.1"/>
    </source>
</evidence>
<evidence type="ECO:0000256" key="1">
    <source>
        <dbReference type="ARBA" id="ARBA00005725"/>
    </source>
</evidence>
<evidence type="ECO:0000259" key="4">
    <source>
        <dbReference type="Pfam" id="PF05368"/>
    </source>
</evidence>
<dbReference type="SUPFAM" id="SSF51735">
    <property type="entry name" value="NAD(P)-binding Rossmann-fold domains"/>
    <property type="match status" value="1"/>
</dbReference>
<dbReference type="InterPro" id="IPR036291">
    <property type="entry name" value="NAD(P)-bd_dom_sf"/>
</dbReference>
<keyword evidence="2" id="KW-0521">NADP</keyword>
<proteinExistence type="inferred from homology"/>
<sequence length="306" mass="34422">MRVAIAGSGDVTRYLSEELVAAGIDVVILSRSCKPQFENRPGVHQHVTDYSVPSLIEGLQGSTTLISTVLDYTQAYIDVHMRLIEAAQKVSSVKRFIASEYGGNVEDFPDQPGFYGRIHGPVREALRGQDQLEWTMVAVGWLMDYIVPAKNRYMKDIEDAFPINLKTKKVEIPGTGNEKLDFTAVRDMARGIAKLVQTPDWEENTYMSGEKMTWNEITALVGEKYGGFEVKKKSLYDLIQDVVEASKEGDEWKLIGAEYKIFSPSGAGDLPVERVQRHQKTYFEGLKFRTCKELLDEVDSRPDAIL</sequence>
<feature type="domain" description="NmrA-like" evidence="4">
    <location>
        <begin position="5"/>
        <end position="226"/>
    </location>
</feature>
<dbReference type="EMBL" id="ML978077">
    <property type="protein sequence ID" value="KAF2010229.1"/>
    <property type="molecule type" value="Genomic_DNA"/>
</dbReference>
<evidence type="ECO:0000313" key="6">
    <source>
        <dbReference type="Proteomes" id="UP000799778"/>
    </source>
</evidence>
<gene>
    <name evidence="5" type="ORF">BU24DRAFT_473407</name>
</gene>
<reference evidence="5" key="1">
    <citation type="journal article" date="2020" name="Stud. Mycol.">
        <title>101 Dothideomycetes genomes: a test case for predicting lifestyles and emergence of pathogens.</title>
        <authorList>
            <person name="Haridas S."/>
            <person name="Albert R."/>
            <person name="Binder M."/>
            <person name="Bloem J."/>
            <person name="Labutti K."/>
            <person name="Salamov A."/>
            <person name="Andreopoulos B."/>
            <person name="Baker S."/>
            <person name="Barry K."/>
            <person name="Bills G."/>
            <person name="Bluhm B."/>
            <person name="Cannon C."/>
            <person name="Castanera R."/>
            <person name="Culley D."/>
            <person name="Daum C."/>
            <person name="Ezra D."/>
            <person name="Gonzalez J."/>
            <person name="Henrissat B."/>
            <person name="Kuo A."/>
            <person name="Liang C."/>
            <person name="Lipzen A."/>
            <person name="Lutzoni F."/>
            <person name="Magnuson J."/>
            <person name="Mondo S."/>
            <person name="Nolan M."/>
            <person name="Ohm R."/>
            <person name="Pangilinan J."/>
            <person name="Park H.-J."/>
            <person name="Ramirez L."/>
            <person name="Alfaro M."/>
            <person name="Sun H."/>
            <person name="Tritt A."/>
            <person name="Yoshinaga Y."/>
            <person name="Zwiers L.-H."/>
            <person name="Turgeon B."/>
            <person name="Goodwin S."/>
            <person name="Spatafora J."/>
            <person name="Crous P."/>
            <person name="Grigoriev I."/>
        </authorList>
    </citation>
    <scope>NUCLEOTIDE SEQUENCE</scope>
    <source>
        <strain evidence="5">CBS 175.79</strain>
    </source>
</reference>
<dbReference type="InterPro" id="IPR051609">
    <property type="entry name" value="NmrA/Isoflavone_reductase-like"/>
</dbReference>
<dbReference type="Gene3D" id="3.40.50.720">
    <property type="entry name" value="NAD(P)-binding Rossmann-like Domain"/>
    <property type="match status" value="1"/>
</dbReference>
<dbReference type="InterPro" id="IPR008030">
    <property type="entry name" value="NmrA-like"/>
</dbReference>
<accession>A0A6A5XBE9</accession>
<evidence type="ECO:0000256" key="3">
    <source>
        <dbReference type="ARBA" id="ARBA00023002"/>
    </source>
</evidence>
<keyword evidence="3" id="KW-0560">Oxidoreductase</keyword>
<dbReference type="GO" id="GO:0016491">
    <property type="term" value="F:oxidoreductase activity"/>
    <property type="evidence" value="ECO:0007669"/>
    <property type="project" value="UniProtKB-KW"/>
</dbReference>
<dbReference type="AlphaFoldDB" id="A0A6A5XBE9"/>
<name>A0A6A5XBE9_9PLEO</name>
<dbReference type="Pfam" id="PF05368">
    <property type="entry name" value="NmrA"/>
    <property type="match status" value="1"/>
</dbReference>
<dbReference type="RefSeq" id="XP_033378568.1">
    <property type="nucleotide sequence ID" value="XM_033532785.1"/>
</dbReference>
<dbReference type="OrthoDB" id="419598at2759"/>
<dbReference type="PANTHER" id="PTHR47706:SF4">
    <property type="entry name" value="NMRA-LIKE DOMAIN-CONTAINING PROTEIN"/>
    <property type="match status" value="1"/>
</dbReference>
<evidence type="ECO:0000256" key="2">
    <source>
        <dbReference type="ARBA" id="ARBA00022857"/>
    </source>
</evidence>